<keyword evidence="4" id="KW-1185">Reference proteome</keyword>
<sequence length="285" mass="28273">MINRTARRFAVAATSAAVAGTALVGATATSANAAEATTTYTCTAPANIFSGDFPVTVNGGLPGEFWAGASVPDALASNLAVSVVAQVPAEVAAVINGFGIKDAKSDDFGFSLGSATVPAPVAGPFETTDGATKWNAAGTVKAFSTPKPGSYDVKLPQAFTITANANGQNVPVPCTLAEGQAAGSLGTIKLNKQTNSAVAAKNVKAKKGKKAAVKVTVTADAGAVTGGKVTVLKGKKKVGSANVKNGKATVKVAKLPVGKNKLTLKYGNNPSVAAATGKVTVTVKK</sequence>
<comment type="caution">
    <text evidence="3">The sequence shown here is derived from an EMBL/GenBank/DDBJ whole genome shotgun (WGS) entry which is preliminary data.</text>
</comment>
<evidence type="ECO:0000259" key="2">
    <source>
        <dbReference type="Pfam" id="PF16640"/>
    </source>
</evidence>
<dbReference type="Proteomes" id="UP001168537">
    <property type="component" value="Unassembled WGS sequence"/>
</dbReference>
<reference evidence="3" key="1">
    <citation type="submission" date="2023-06" db="EMBL/GenBank/DDBJ databases">
        <title>Draft genome sequence of Nocardioides sp. SOB72.</title>
        <authorList>
            <person name="Zhang G."/>
        </authorList>
    </citation>
    <scope>NUCLEOTIDE SEQUENCE</scope>
    <source>
        <strain evidence="3">SOB72</strain>
    </source>
</reference>
<dbReference type="EMBL" id="JAUHJR010000001">
    <property type="protein sequence ID" value="MDN4159992.1"/>
    <property type="molecule type" value="Genomic_DNA"/>
</dbReference>
<feature type="domain" description="Bacterial Ig-like" evidence="2">
    <location>
        <begin position="202"/>
        <end position="283"/>
    </location>
</feature>
<evidence type="ECO:0000256" key="1">
    <source>
        <dbReference type="SAM" id="SignalP"/>
    </source>
</evidence>
<evidence type="ECO:0000313" key="4">
    <source>
        <dbReference type="Proteomes" id="UP001168537"/>
    </source>
</evidence>
<protein>
    <submittedName>
        <fullName evidence="3">Ig-like domain-containing protein</fullName>
    </submittedName>
</protein>
<dbReference type="Pfam" id="PF16640">
    <property type="entry name" value="Big_3_5"/>
    <property type="match status" value="1"/>
</dbReference>
<gene>
    <name evidence="3" type="ORF">QWY29_01390</name>
</gene>
<dbReference type="InterPro" id="IPR006311">
    <property type="entry name" value="TAT_signal"/>
</dbReference>
<accession>A0ABT8EPB3</accession>
<dbReference type="InterPro" id="IPR032109">
    <property type="entry name" value="Big_3_5"/>
</dbReference>
<feature type="chain" id="PRO_5045647099" evidence="1">
    <location>
        <begin position="34"/>
        <end position="285"/>
    </location>
</feature>
<evidence type="ECO:0000313" key="3">
    <source>
        <dbReference type="EMBL" id="MDN4159992.1"/>
    </source>
</evidence>
<dbReference type="InterPro" id="IPR013783">
    <property type="entry name" value="Ig-like_fold"/>
</dbReference>
<dbReference type="Gene3D" id="2.60.40.10">
    <property type="entry name" value="Immunoglobulins"/>
    <property type="match status" value="1"/>
</dbReference>
<feature type="signal peptide" evidence="1">
    <location>
        <begin position="1"/>
        <end position="33"/>
    </location>
</feature>
<dbReference type="PROSITE" id="PS51318">
    <property type="entry name" value="TAT"/>
    <property type="match status" value="1"/>
</dbReference>
<keyword evidence="1" id="KW-0732">Signal</keyword>
<name>A0ABT8EPB3_9ACTN</name>
<proteinExistence type="predicted"/>
<organism evidence="3 4">
    <name type="scientific">Nocardioides abyssi</name>
    <dbReference type="NCBI Taxonomy" id="3058370"/>
    <lineage>
        <taxon>Bacteria</taxon>
        <taxon>Bacillati</taxon>
        <taxon>Actinomycetota</taxon>
        <taxon>Actinomycetes</taxon>
        <taxon>Propionibacteriales</taxon>
        <taxon>Nocardioidaceae</taxon>
        <taxon>Nocardioides</taxon>
    </lineage>
</organism>